<dbReference type="AlphaFoldDB" id="R0GL67"/>
<protein>
    <submittedName>
        <fullName evidence="1">Uncharacterized protein</fullName>
    </submittedName>
</protein>
<gene>
    <name evidence="1" type="ORF">CARUB_v10012767mg</name>
</gene>
<name>R0GL67_9BRAS</name>
<evidence type="ECO:0000313" key="2">
    <source>
        <dbReference type="Proteomes" id="UP000029121"/>
    </source>
</evidence>
<evidence type="ECO:0000313" key="1">
    <source>
        <dbReference type="EMBL" id="EOA11958.1"/>
    </source>
</evidence>
<organism evidence="1 2">
    <name type="scientific">Capsella rubella</name>
    <dbReference type="NCBI Taxonomy" id="81985"/>
    <lineage>
        <taxon>Eukaryota</taxon>
        <taxon>Viridiplantae</taxon>
        <taxon>Streptophyta</taxon>
        <taxon>Embryophyta</taxon>
        <taxon>Tracheophyta</taxon>
        <taxon>Spermatophyta</taxon>
        <taxon>Magnoliopsida</taxon>
        <taxon>eudicotyledons</taxon>
        <taxon>Gunneridae</taxon>
        <taxon>Pentapetalae</taxon>
        <taxon>rosids</taxon>
        <taxon>malvids</taxon>
        <taxon>Brassicales</taxon>
        <taxon>Brassicaceae</taxon>
        <taxon>Camelineae</taxon>
        <taxon>Capsella</taxon>
    </lineage>
</organism>
<reference evidence="2" key="1">
    <citation type="journal article" date="2013" name="Nat. Genet.">
        <title>The Capsella rubella genome and the genomic consequences of rapid mating system evolution.</title>
        <authorList>
            <person name="Slotte T."/>
            <person name="Hazzouri K.M."/>
            <person name="Agren J.A."/>
            <person name="Koenig D."/>
            <person name="Maumus F."/>
            <person name="Guo Y.L."/>
            <person name="Steige K."/>
            <person name="Platts A.E."/>
            <person name="Escobar J.S."/>
            <person name="Newman L.K."/>
            <person name="Wang W."/>
            <person name="Mandakova T."/>
            <person name="Vello E."/>
            <person name="Smith L.M."/>
            <person name="Henz S.R."/>
            <person name="Steffen J."/>
            <person name="Takuno S."/>
            <person name="Brandvain Y."/>
            <person name="Coop G."/>
            <person name="Andolfatto P."/>
            <person name="Hu T.T."/>
            <person name="Blanchette M."/>
            <person name="Clark R.M."/>
            <person name="Quesneville H."/>
            <person name="Nordborg M."/>
            <person name="Gaut B.S."/>
            <person name="Lysak M.A."/>
            <person name="Jenkins J."/>
            <person name="Grimwood J."/>
            <person name="Chapman J."/>
            <person name="Prochnik S."/>
            <person name="Shu S."/>
            <person name="Rokhsar D."/>
            <person name="Schmutz J."/>
            <person name="Weigel D."/>
            <person name="Wright S.I."/>
        </authorList>
    </citation>
    <scope>NUCLEOTIDE SEQUENCE [LARGE SCALE GENOMIC DNA]</scope>
    <source>
        <strain evidence="2">cv. Monte Gargano</strain>
    </source>
</reference>
<proteinExistence type="predicted"/>
<sequence length="104" mass="11951">MSRSKGANLDMKQVILVCGNWFFDNNKWLFAVDNKRGSRILEYNCQTSYDDCIGVVCEDYGLDNRLFDVVLSYKISKMLSQNLPGDTPPVIIGNSRQFNVFWVN</sequence>
<dbReference type="EMBL" id="KB871060">
    <property type="protein sequence ID" value="EOA11958.1"/>
    <property type="molecule type" value="Genomic_DNA"/>
</dbReference>
<accession>R0GL67</accession>
<dbReference type="Proteomes" id="UP000029121">
    <property type="component" value="Unassembled WGS sequence"/>
</dbReference>
<keyword evidence="2" id="KW-1185">Reference proteome</keyword>